<dbReference type="Pfam" id="PF09861">
    <property type="entry name" value="Lar_N"/>
    <property type="match status" value="1"/>
</dbReference>
<proteinExistence type="predicted"/>
<dbReference type="InterPro" id="IPR018657">
    <property type="entry name" value="LarA-like_N"/>
</dbReference>
<reference evidence="2" key="1">
    <citation type="submission" date="2016-07" db="EMBL/GenBank/DDBJ databases">
        <authorList>
            <person name="Florea S."/>
            <person name="Webb J.S."/>
            <person name="Jaromczyk J."/>
            <person name="Schardl C.L."/>
        </authorList>
    </citation>
    <scope>NUCLEOTIDE SEQUENCE [LARGE SCALE GENOMIC DNA]</scope>
    <source>
        <strain evidence="2">IPBSL-7</strain>
    </source>
</reference>
<dbReference type="InterPro" id="IPR043166">
    <property type="entry name" value="LarA-like_C"/>
</dbReference>
<dbReference type="AlphaFoldDB" id="A0A1C0AMW3"/>
<dbReference type="Gene3D" id="3.90.226.30">
    <property type="match status" value="1"/>
</dbReference>
<dbReference type="Gene3D" id="3.40.50.11440">
    <property type="match status" value="1"/>
</dbReference>
<dbReference type="RefSeq" id="WP_068751349.1">
    <property type="nucleotide sequence ID" value="NZ_LR214441.1"/>
</dbReference>
<comment type="caution">
    <text evidence="1">The sequence shown here is derived from an EMBL/GenBank/DDBJ whole genome shotgun (WGS) entry which is preliminary data.</text>
</comment>
<name>A0A1C0AMW3_9ACTN</name>
<keyword evidence="2" id="KW-1185">Reference proteome</keyword>
<evidence type="ECO:0000313" key="1">
    <source>
        <dbReference type="EMBL" id="OCL34667.1"/>
    </source>
</evidence>
<organism evidence="1 2">
    <name type="scientific">Tessaracoccus lapidicaptus</name>
    <dbReference type="NCBI Taxonomy" id="1427523"/>
    <lineage>
        <taxon>Bacteria</taxon>
        <taxon>Bacillati</taxon>
        <taxon>Actinomycetota</taxon>
        <taxon>Actinomycetes</taxon>
        <taxon>Propionibacteriales</taxon>
        <taxon>Propionibacteriaceae</taxon>
        <taxon>Tessaracoccus</taxon>
    </lineage>
</organism>
<dbReference type="GO" id="GO:0050043">
    <property type="term" value="F:lactate racemase activity"/>
    <property type="evidence" value="ECO:0007669"/>
    <property type="project" value="InterPro"/>
</dbReference>
<protein>
    <submittedName>
        <fullName evidence="1">Uncharacterized protein</fullName>
    </submittedName>
</protein>
<sequence>MSRPGFVLEVDDKTPPLLTMAGSDLRLERFGLGTSVVYPADAVASTDPVGLIDAALTAPAGTHPLAAQLKPETRLTVVVVDTDRPLPRPDFDVRRALVERVLETAARAGVDDVEIVIATGLRQQWNAARITEVLGDRVATSFLPDSLVSSHDVTSSDLVAVGDADGHPVRLNRRVAESDLVVLVSARTDAASDCPMVAGLTDVETLSRMGGVDRDDAFCGRVEAVVHEAVTTFALVAVLGQPLLGRPLRFASKREWEWTLADRLAFAGSRQIVAALPRQGAQLLHGNPRADYAVVDVLGGEYRRVFADSRLVWRAANAVEIGAQADVLVTSVWGASIDEGDPVGSPLSAAHHALVTRAGAHLGTSAVRDGGAVIAFHPLRRRFSNRRQSAAADFFATVLAATTDPAEIAATYEARAIDDEWYLDLYRKQFAEHPLRVFHEWYATARAAARLSDVIWVGGDRRSAALLGHRAASTYADALEIASNSVGAAPAITVLHGPGLALGDVR</sequence>
<dbReference type="EMBL" id="MBQD01000020">
    <property type="protein sequence ID" value="OCL34667.1"/>
    <property type="molecule type" value="Genomic_DNA"/>
</dbReference>
<dbReference type="Proteomes" id="UP000093501">
    <property type="component" value="Unassembled WGS sequence"/>
</dbReference>
<gene>
    <name evidence="1" type="ORF">BCR15_02975</name>
</gene>
<evidence type="ECO:0000313" key="2">
    <source>
        <dbReference type="Proteomes" id="UP000093501"/>
    </source>
</evidence>
<accession>A0A1C0AMW3</accession>